<sequence length="40" mass="4379">MSKNSSKSNSTTGQPQPLSGSHKVKNKNHSRQKKNSGHDM</sequence>
<name>A0A6I1FEE3_9BACI</name>
<feature type="region of interest" description="Disordered" evidence="2">
    <location>
        <begin position="1"/>
        <end position="40"/>
    </location>
</feature>
<evidence type="ECO:0000313" key="3">
    <source>
        <dbReference type="EMBL" id="KAB7706176.1"/>
    </source>
</evidence>
<dbReference type="GO" id="GO:0030435">
    <property type="term" value="P:sporulation resulting in formation of a cellular spore"/>
    <property type="evidence" value="ECO:0007669"/>
    <property type="project" value="UniProtKB-KW"/>
</dbReference>
<evidence type="ECO:0000256" key="1">
    <source>
        <dbReference type="ARBA" id="ARBA00022969"/>
    </source>
</evidence>
<feature type="compositionally biased region" description="Low complexity" evidence="2">
    <location>
        <begin position="1"/>
        <end position="12"/>
    </location>
</feature>
<dbReference type="Pfam" id="PF08179">
    <property type="entry name" value="SspP"/>
    <property type="match status" value="1"/>
</dbReference>
<evidence type="ECO:0000313" key="4">
    <source>
        <dbReference type="Proteomes" id="UP000429595"/>
    </source>
</evidence>
<feature type="compositionally biased region" description="Basic residues" evidence="2">
    <location>
        <begin position="22"/>
        <end position="40"/>
    </location>
</feature>
<accession>A0A6I1FEE3</accession>
<dbReference type="RefSeq" id="WP_152152014.1">
    <property type="nucleotide sequence ID" value="NZ_WEIO01000006.1"/>
</dbReference>
<dbReference type="AlphaFoldDB" id="A0A6I1FEE3"/>
<keyword evidence="4" id="KW-1185">Reference proteome</keyword>
<organism evidence="3 4">
    <name type="scientific">Bacillus aerolatus</name>
    <dbReference type="NCBI Taxonomy" id="2653354"/>
    <lineage>
        <taxon>Bacteria</taxon>
        <taxon>Bacillati</taxon>
        <taxon>Bacillota</taxon>
        <taxon>Bacilli</taxon>
        <taxon>Bacillales</taxon>
        <taxon>Bacillaceae</taxon>
        <taxon>Bacillus</taxon>
    </lineage>
</organism>
<reference evidence="3 4" key="1">
    <citation type="submission" date="2019-10" db="EMBL/GenBank/DDBJ databases">
        <title>Bacillus aerolatum sp. nov., isolated from bioaerosol of sport playgrounds.</title>
        <authorList>
            <person name="Chen P."/>
            <person name="Zhang G."/>
        </authorList>
    </citation>
    <scope>NUCLEOTIDE SEQUENCE [LARGE SCALE GENOMIC DNA]</scope>
    <source>
        <strain evidence="3 4">CX253</strain>
    </source>
</reference>
<dbReference type="Proteomes" id="UP000429595">
    <property type="component" value="Unassembled WGS sequence"/>
</dbReference>
<evidence type="ECO:0000256" key="2">
    <source>
        <dbReference type="SAM" id="MobiDB-lite"/>
    </source>
</evidence>
<dbReference type="EMBL" id="WEIO01000006">
    <property type="protein sequence ID" value="KAB7706176.1"/>
    <property type="molecule type" value="Genomic_DNA"/>
</dbReference>
<protein>
    <submittedName>
        <fullName evidence="3">Small acid-soluble spore protein P</fullName>
    </submittedName>
</protein>
<gene>
    <name evidence="3" type="ORF">F9802_11340</name>
</gene>
<comment type="caution">
    <text evidence="3">The sequence shown here is derived from an EMBL/GenBank/DDBJ whole genome shotgun (WGS) entry which is preliminary data.</text>
</comment>
<keyword evidence="1" id="KW-0749">Sporulation</keyword>
<dbReference type="InterPro" id="IPR012614">
    <property type="entry name" value="SASP_SspP"/>
</dbReference>
<proteinExistence type="predicted"/>